<dbReference type="KEGG" id="nph:NP_3934A"/>
<organism evidence="1 2">
    <name type="scientific">Natronomonas pharaonis (strain ATCC 35678 / DSM 2160 / CIP 103997 / JCM 8858 / NBRC 14720 / NCIMB 2260 / Gabara)</name>
    <name type="common">Halobacterium pharaonis</name>
    <dbReference type="NCBI Taxonomy" id="348780"/>
    <lineage>
        <taxon>Archaea</taxon>
        <taxon>Methanobacteriati</taxon>
        <taxon>Methanobacteriota</taxon>
        <taxon>Stenosarchaea group</taxon>
        <taxon>Halobacteria</taxon>
        <taxon>Halobacteriales</taxon>
        <taxon>Natronomonadaceae</taxon>
        <taxon>Natronomonas</taxon>
    </lineage>
</organism>
<sequence length="199" mass="20901">MSPDQSGSLSRRTVLVSAVAGGIGAVAGCLDGDRDGPDPVSLDDGQACDTCDMLIEMHPGPVGQAFYGDDAPRSLPDDRDDGAAWFCSSTCAYQFILEEEERGHEPAISYGTDYSTVDYTLRDDNGVTVISAHLEADAFADLHDLTFVADSDAEGAMGGSLIGFSDPDDAEAFQSEHGGELLAHDEVTREVLTGLGMGM</sequence>
<dbReference type="RefSeq" id="WP_011323675.1">
    <property type="nucleotide sequence ID" value="NC_007426.1"/>
</dbReference>
<dbReference type="PANTHER" id="PTHR41247:SF1">
    <property type="entry name" value="HTH-TYPE TRANSCRIPTIONAL REPRESSOR YCNK"/>
    <property type="match status" value="1"/>
</dbReference>
<dbReference type="eggNOG" id="arCOG04012">
    <property type="taxonomic scope" value="Archaea"/>
</dbReference>
<dbReference type="AlphaFoldDB" id="A0A1U7EXY3"/>
<dbReference type="STRING" id="348780.NP_3934A"/>
<dbReference type="GeneID" id="3702983"/>
<dbReference type="HOGENOM" id="CLU_096026_0_0_2"/>
<dbReference type="EMBL" id="CR936257">
    <property type="protein sequence ID" value="CAI50058.1"/>
    <property type="molecule type" value="Genomic_DNA"/>
</dbReference>
<proteinExistence type="predicted"/>
<gene>
    <name evidence="1" type="primary">nosL3</name>
    <name evidence="1" type="ordered locus">NP_3934A</name>
</gene>
<dbReference type="OrthoDB" id="162738at2157"/>
<keyword evidence="2" id="KW-1185">Reference proteome</keyword>
<dbReference type="SUPFAM" id="SSF160387">
    <property type="entry name" value="NosL/MerB-like"/>
    <property type="match status" value="1"/>
</dbReference>
<name>A0A1U7EXY3_NATPD</name>
<reference evidence="1 2" key="1">
    <citation type="journal article" date="2005" name="Genome Res.">
        <title>Living with two extremes: conclusions from the genome sequence of Natronomonas pharaonis.</title>
        <authorList>
            <person name="Falb M."/>
            <person name="Pfeiffer F."/>
            <person name="Palm P."/>
            <person name="Rodewald K."/>
            <person name="Hickmann V."/>
            <person name="Tittor J."/>
            <person name="Oesterhelt D."/>
        </authorList>
    </citation>
    <scope>NUCLEOTIDE SEQUENCE [LARGE SCALE GENOMIC DNA]</scope>
    <source>
        <strain evidence="2">ATCC 35678 / DSM 2160 / CIP 103997 / JCM 8858 / NBRC 14720 / NCIMB 2260 / Gabara</strain>
    </source>
</reference>
<dbReference type="PANTHER" id="PTHR41247">
    <property type="entry name" value="HTH-TYPE TRANSCRIPTIONAL REPRESSOR YCNK"/>
    <property type="match status" value="1"/>
</dbReference>
<evidence type="ECO:0000313" key="2">
    <source>
        <dbReference type="Proteomes" id="UP000002698"/>
    </source>
</evidence>
<accession>A0A1U7EXY3</accession>
<protein>
    <submittedName>
        <fullName evidence="1">NosL family protein</fullName>
    </submittedName>
</protein>
<dbReference type="Proteomes" id="UP000002698">
    <property type="component" value="Chromosome"/>
</dbReference>
<dbReference type="Gene3D" id="3.30.70.2050">
    <property type="match status" value="1"/>
</dbReference>
<dbReference type="Pfam" id="PF05573">
    <property type="entry name" value="NosL"/>
    <property type="match status" value="1"/>
</dbReference>
<dbReference type="EnsemblBacteria" id="CAI50058">
    <property type="protein sequence ID" value="CAI50058"/>
    <property type="gene ID" value="NP_3934A"/>
</dbReference>
<evidence type="ECO:0000313" key="1">
    <source>
        <dbReference type="EMBL" id="CAI50058.1"/>
    </source>
</evidence>
<dbReference type="InterPro" id="IPR008719">
    <property type="entry name" value="N2O_reductase_NosL"/>
</dbReference>